<dbReference type="InterPro" id="IPR027417">
    <property type="entry name" value="P-loop_NTPase"/>
</dbReference>
<feature type="binding site" evidence="7">
    <location>
        <begin position="22"/>
        <end position="27"/>
    </location>
    <ligand>
        <name>ATP</name>
        <dbReference type="ChEBI" id="CHEBI:30616"/>
    </ligand>
</feature>
<evidence type="ECO:0000256" key="7">
    <source>
        <dbReference type="HAMAP-Rule" id="MF_00109"/>
    </source>
</evidence>
<dbReference type="EMBL" id="CP107020">
    <property type="protein sequence ID" value="UYG16419.1"/>
    <property type="molecule type" value="Genomic_DNA"/>
</dbReference>
<evidence type="ECO:0000313" key="8">
    <source>
        <dbReference type="EMBL" id="UYG16419.1"/>
    </source>
</evidence>
<evidence type="ECO:0000256" key="4">
    <source>
        <dbReference type="ARBA" id="ARBA00022777"/>
    </source>
</evidence>
<accession>A0ABY6G0C9</accession>
<name>A0ABY6G0C9_9MICO</name>
<proteinExistence type="inferred from homology"/>
<comment type="cofactor">
    <cofactor evidence="7">
        <name>Mg(2+)</name>
        <dbReference type="ChEBI" id="CHEBI:18420"/>
    </cofactor>
    <text evidence="7">Binds 1 Mg(2+) ion per subunit.</text>
</comment>
<comment type="catalytic activity">
    <reaction evidence="7">
        <text>shikimate + ATP = 3-phosphoshikimate + ADP + H(+)</text>
        <dbReference type="Rhea" id="RHEA:13121"/>
        <dbReference type="ChEBI" id="CHEBI:15378"/>
        <dbReference type="ChEBI" id="CHEBI:30616"/>
        <dbReference type="ChEBI" id="CHEBI:36208"/>
        <dbReference type="ChEBI" id="CHEBI:145989"/>
        <dbReference type="ChEBI" id="CHEBI:456216"/>
        <dbReference type="EC" id="2.7.1.71"/>
    </reaction>
</comment>
<keyword evidence="3 7" id="KW-0547">Nucleotide-binding</keyword>
<keyword evidence="2 7" id="KW-0808">Transferase</keyword>
<comment type="subunit">
    <text evidence="7">Monomer.</text>
</comment>
<dbReference type="Gene3D" id="3.40.50.300">
    <property type="entry name" value="P-loop containing nucleotide triphosphate hydrolases"/>
    <property type="match status" value="1"/>
</dbReference>
<keyword evidence="7" id="KW-0963">Cytoplasm</keyword>
<keyword evidence="5 7" id="KW-0067">ATP-binding</keyword>
<feature type="binding site" evidence="7">
    <location>
        <position position="44"/>
    </location>
    <ligand>
        <name>substrate</name>
    </ligand>
</feature>
<keyword evidence="7" id="KW-0460">Magnesium</keyword>
<dbReference type="PANTHER" id="PTHR21087">
    <property type="entry name" value="SHIKIMATE KINASE"/>
    <property type="match status" value="1"/>
</dbReference>
<feature type="binding site" evidence="7">
    <location>
        <position position="145"/>
    </location>
    <ligand>
        <name>substrate</name>
    </ligand>
</feature>
<dbReference type="SUPFAM" id="SSF52540">
    <property type="entry name" value="P-loop containing nucleoside triphosphate hydrolases"/>
    <property type="match status" value="1"/>
</dbReference>
<dbReference type="EC" id="2.7.1.71" evidence="7"/>
<comment type="similarity">
    <text evidence="7">Belongs to the shikimate kinase family.</text>
</comment>
<dbReference type="GO" id="GO:0016301">
    <property type="term" value="F:kinase activity"/>
    <property type="evidence" value="ECO:0007669"/>
    <property type="project" value="UniProtKB-KW"/>
</dbReference>
<evidence type="ECO:0000313" key="9">
    <source>
        <dbReference type="Proteomes" id="UP001164305"/>
    </source>
</evidence>
<keyword evidence="7" id="KW-0479">Metal-binding</keyword>
<keyword evidence="1 7" id="KW-0028">Amino-acid biosynthesis</keyword>
<keyword evidence="4 7" id="KW-0418">Kinase</keyword>
<dbReference type="Proteomes" id="UP001164305">
    <property type="component" value="Chromosome"/>
</dbReference>
<comment type="caution">
    <text evidence="7">Lacks conserved residue(s) required for the propagation of feature annotation.</text>
</comment>
<feature type="binding site" evidence="7">
    <location>
        <position position="26"/>
    </location>
    <ligand>
        <name>Mg(2+)</name>
        <dbReference type="ChEBI" id="CHEBI:18420"/>
    </ligand>
</feature>
<dbReference type="InterPro" id="IPR031322">
    <property type="entry name" value="Shikimate/glucono_kinase"/>
</dbReference>
<organism evidence="8 9">
    <name type="scientific">Brachybacterium huguangmaarense</name>
    <dbReference type="NCBI Taxonomy" id="1652028"/>
    <lineage>
        <taxon>Bacteria</taxon>
        <taxon>Bacillati</taxon>
        <taxon>Actinomycetota</taxon>
        <taxon>Actinomycetes</taxon>
        <taxon>Micrococcales</taxon>
        <taxon>Dermabacteraceae</taxon>
        <taxon>Brachybacterium</taxon>
    </lineage>
</organism>
<feature type="binding site" evidence="7">
    <location>
        <position position="89"/>
    </location>
    <ligand>
        <name>substrate</name>
    </ligand>
</feature>
<comment type="function">
    <text evidence="7">Catalyzes the specific phosphorylation of the 3-hydroxyl group of shikimic acid using ATP as a cosubstrate.</text>
</comment>
<evidence type="ECO:0000256" key="5">
    <source>
        <dbReference type="ARBA" id="ARBA00022840"/>
    </source>
</evidence>
<keyword evidence="9" id="KW-1185">Reference proteome</keyword>
<comment type="pathway">
    <text evidence="7">Metabolic intermediate biosynthesis; chorismate biosynthesis; chorismate from D-erythrose 4-phosphate and phosphoenolpyruvate: step 5/7.</text>
</comment>
<dbReference type="HAMAP" id="MF_00109">
    <property type="entry name" value="Shikimate_kinase"/>
    <property type="match status" value="1"/>
</dbReference>
<dbReference type="CDD" id="cd00464">
    <property type="entry name" value="SK"/>
    <property type="match status" value="1"/>
</dbReference>
<evidence type="ECO:0000256" key="2">
    <source>
        <dbReference type="ARBA" id="ARBA00022679"/>
    </source>
</evidence>
<dbReference type="PANTHER" id="PTHR21087:SF16">
    <property type="entry name" value="SHIKIMATE KINASE 1, CHLOROPLASTIC"/>
    <property type="match status" value="1"/>
</dbReference>
<dbReference type="Pfam" id="PF01202">
    <property type="entry name" value="SKI"/>
    <property type="match status" value="1"/>
</dbReference>
<protein>
    <recommendedName>
        <fullName evidence="7">Shikimate kinase</fullName>
        <shortName evidence="7">SK</shortName>
        <ecNumber evidence="7">2.7.1.71</ecNumber>
    </recommendedName>
</protein>
<evidence type="ECO:0000256" key="6">
    <source>
        <dbReference type="ARBA" id="ARBA00023141"/>
    </source>
</evidence>
<feature type="binding site" evidence="7">
    <location>
        <position position="126"/>
    </location>
    <ligand>
        <name>ATP</name>
        <dbReference type="ChEBI" id="CHEBI:30616"/>
    </ligand>
</feature>
<keyword evidence="6 7" id="KW-0057">Aromatic amino acid biosynthesis</keyword>
<dbReference type="InterPro" id="IPR000623">
    <property type="entry name" value="Shikimate_kinase/TSH1"/>
</dbReference>
<evidence type="ECO:0000256" key="3">
    <source>
        <dbReference type="ARBA" id="ARBA00022741"/>
    </source>
</evidence>
<gene>
    <name evidence="7" type="primary">aroK</name>
    <name evidence="8" type="ORF">BRM3_12520</name>
</gene>
<dbReference type="RefSeq" id="WP_263593632.1">
    <property type="nucleotide sequence ID" value="NZ_CP107020.1"/>
</dbReference>
<evidence type="ECO:0000256" key="1">
    <source>
        <dbReference type="ARBA" id="ARBA00022605"/>
    </source>
</evidence>
<reference evidence="8" key="1">
    <citation type="submission" date="2022-10" db="EMBL/GenBank/DDBJ databases">
        <title>Whole-Genome Sequencing of Brachybacterium huguangmaarense BRM-3, Isolated from Betula schmidtii.</title>
        <authorList>
            <person name="Haam D."/>
        </authorList>
    </citation>
    <scope>NUCLEOTIDE SEQUENCE</scope>
    <source>
        <strain evidence="8">BRM-3</strain>
    </source>
</reference>
<comment type="subcellular location">
    <subcellularLocation>
        <location evidence="7">Cytoplasm</location>
    </subcellularLocation>
</comment>
<dbReference type="PRINTS" id="PR01100">
    <property type="entry name" value="SHIKIMTKNASE"/>
</dbReference>
<feature type="binding site" evidence="7">
    <location>
        <position position="67"/>
    </location>
    <ligand>
        <name>substrate</name>
    </ligand>
</feature>
<sequence>MSATEPSPAGLRPRAILIGPMAAGKTSVGRALARLWHVPFVDLDHEIEARHGPIPEIFAAHGESGFREREADALAQLLGRHGGVLSLGGGAPLTPRSAASLAGHHVVLIEIDEHAAASRLRGGAGRPLLAGEDPVLRWRTITAARMPAYRALAVHTVDGASSTPDALARSIAAALDDPRQIPQEDA</sequence>